<protein>
    <submittedName>
        <fullName evidence="2">ComE operon protein 3</fullName>
    </submittedName>
</protein>
<dbReference type="Proteomes" id="UP000297597">
    <property type="component" value="Unassembled WGS sequence"/>
</dbReference>
<reference evidence="2 3" key="1">
    <citation type="journal article" date="2018" name="Environ. Microbiol.">
        <title>Novel energy conservation strategies and behaviour of Pelotomaculum schinkii driving syntrophic propionate catabolism.</title>
        <authorList>
            <person name="Hidalgo-Ahumada C.A.P."/>
            <person name="Nobu M.K."/>
            <person name="Narihiro T."/>
            <person name="Tamaki H."/>
            <person name="Liu W.T."/>
            <person name="Kamagata Y."/>
            <person name="Stams A.J.M."/>
            <person name="Imachi H."/>
            <person name="Sousa D.Z."/>
        </authorList>
    </citation>
    <scope>NUCLEOTIDE SEQUENCE [LARGE SCALE GENOMIC DNA]</scope>
    <source>
        <strain evidence="2 3">MGP</strain>
    </source>
</reference>
<dbReference type="PANTHER" id="PTHR30619:SF1">
    <property type="entry name" value="RECOMBINATION PROTEIN 2"/>
    <property type="match status" value="1"/>
</dbReference>
<dbReference type="InterPro" id="IPR052159">
    <property type="entry name" value="Competence_DNA_uptake"/>
</dbReference>
<dbReference type="SMART" id="SM00849">
    <property type="entry name" value="Lactamase_B"/>
    <property type="match status" value="1"/>
</dbReference>
<keyword evidence="3" id="KW-1185">Reference proteome</keyword>
<evidence type="ECO:0000313" key="2">
    <source>
        <dbReference type="EMBL" id="TEB11776.1"/>
    </source>
</evidence>
<dbReference type="InterPro" id="IPR036866">
    <property type="entry name" value="RibonucZ/Hydroxyglut_hydro"/>
</dbReference>
<feature type="domain" description="Metallo-beta-lactamase" evidence="1">
    <location>
        <begin position="65"/>
        <end position="260"/>
    </location>
</feature>
<name>A0A4Y7RSP1_9FIRM</name>
<sequence>MGNTMKKLFIIILALIFLTVCAKIWSDQANNKSNVQSPLPVQTQSEPNVPAKPAVLKVHFIDVGQGDAILVQLPDGRNMLIDAAARESESTVMGYLRERGVDRIDFIVGTHPHEDHIGSLDAVIKNFKTGEVIMPEVTTNTRVFYDLLQVIKERGLSIKKARAGVSIFENSGLSAKLLAPQATEYESLNNYSAVIFLKYQDVAFLLTGDAESESEKEMLAAGCDVKAQVLKVSHHGSSSSTTAKFLQAVSPSYAVISVGAGNDYNHPHPAVLDRLARSGAVTLRTDQQGTIVFESDGKVINYSTSK</sequence>
<evidence type="ECO:0000313" key="3">
    <source>
        <dbReference type="Proteomes" id="UP000297597"/>
    </source>
</evidence>
<organism evidence="2 3">
    <name type="scientific">Pelotomaculum propionicicum</name>
    <dbReference type="NCBI Taxonomy" id="258475"/>
    <lineage>
        <taxon>Bacteria</taxon>
        <taxon>Bacillati</taxon>
        <taxon>Bacillota</taxon>
        <taxon>Clostridia</taxon>
        <taxon>Eubacteriales</taxon>
        <taxon>Desulfotomaculaceae</taxon>
        <taxon>Pelotomaculum</taxon>
    </lineage>
</organism>
<comment type="caution">
    <text evidence="2">The sequence shown here is derived from an EMBL/GenBank/DDBJ whole genome shotgun (WGS) entry which is preliminary data.</text>
</comment>
<dbReference type="Pfam" id="PF00753">
    <property type="entry name" value="Lactamase_B"/>
    <property type="match status" value="1"/>
</dbReference>
<dbReference type="InterPro" id="IPR035681">
    <property type="entry name" value="ComA-like_MBL"/>
</dbReference>
<dbReference type="SUPFAM" id="SSF56281">
    <property type="entry name" value="Metallo-hydrolase/oxidoreductase"/>
    <property type="match status" value="1"/>
</dbReference>
<evidence type="ECO:0000259" key="1">
    <source>
        <dbReference type="SMART" id="SM00849"/>
    </source>
</evidence>
<dbReference type="Gene3D" id="3.60.15.10">
    <property type="entry name" value="Ribonuclease Z/Hydroxyacylglutathione hydrolase-like"/>
    <property type="match status" value="1"/>
</dbReference>
<accession>A0A4Y7RSP1</accession>
<dbReference type="InterPro" id="IPR001279">
    <property type="entry name" value="Metallo-B-lactamas"/>
</dbReference>
<proteinExistence type="predicted"/>
<dbReference type="EMBL" id="QFFZ01000011">
    <property type="protein sequence ID" value="TEB11776.1"/>
    <property type="molecule type" value="Genomic_DNA"/>
</dbReference>
<gene>
    <name evidence="2" type="primary">comEC_2</name>
    <name evidence="2" type="ORF">Pmgp_01354</name>
</gene>
<dbReference type="PANTHER" id="PTHR30619">
    <property type="entry name" value="DNA INTERNALIZATION/COMPETENCE PROTEIN COMEC/REC2"/>
    <property type="match status" value="1"/>
</dbReference>
<dbReference type="CDD" id="cd07731">
    <property type="entry name" value="ComA-like_MBL-fold"/>
    <property type="match status" value="1"/>
</dbReference>
<dbReference type="AlphaFoldDB" id="A0A4Y7RSP1"/>